<accession>A0A077WKT4</accession>
<gene>
    <name evidence="2" type="ORF">LRAMOSA02299</name>
</gene>
<evidence type="ECO:0000313" key="2">
    <source>
        <dbReference type="EMBL" id="CDS08351.1"/>
    </source>
</evidence>
<dbReference type="EMBL" id="LK023324">
    <property type="protein sequence ID" value="CDS08351.1"/>
    <property type="molecule type" value="Genomic_DNA"/>
</dbReference>
<protein>
    <submittedName>
        <fullName evidence="2">Uncharacterized protein</fullName>
    </submittedName>
</protein>
<organism evidence="2">
    <name type="scientific">Lichtheimia ramosa</name>
    <dbReference type="NCBI Taxonomy" id="688394"/>
    <lineage>
        <taxon>Eukaryota</taxon>
        <taxon>Fungi</taxon>
        <taxon>Fungi incertae sedis</taxon>
        <taxon>Mucoromycota</taxon>
        <taxon>Mucoromycotina</taxon>
        <taxon>Mucoromycetes</taxon>
        <taxon>Mucorales</taxon>
        <taxon>Lichtheimiaceae</taxon>
        <taxon>Lichtheimia</taxon>
    </lineage>
</organism>
<sequence length="140" mass="15831">MAALGELITHMDATLNDLARGDNQRRFRAMAAKRNEYAERLNVLQQIQESNAAPTTSSLYQSIHAPRPPTASSTNLNTLVPRNLPAFQLQGGPRHNRNNRFDSVQSFMEEFRTVLEGHSLVVEDHWHRLMPMTVNPNGRA</sequence>
<proteinExistence type="predicted"/>
<feature type="region of interest" description="Disordered" evidence="1">
    <location>
        <begin position="58"/>
        <end position="77"/>
    </location>
</feature>
<name>A0A077WKT4_9FUNG</name>
<dbReference type="AlphaFoldDB" id="A0A077WKT4"/>
<dbReference type="OrthoDB" id="2245207at2759"/>
<reference evidence="2" key="1">
    <citation type="journal article" date="2014" name="Genome Announc.">
        <title>De novo whole-genome sequence and genome annotation of Lichtheimia ramosa.</title>
        <authorList>
            <person name="Linde J."/>
            <person name="Schwartze V."/>
            <person name="Binder U."/>
            <person name="Lass-Florl C."/>
            <person name="Voigt K."/>
            <person name="Horn F."/>
        </authorList>
    </citation>
    <scope>NUCLEOTIDE SEQUENCE</scope>
    <source>
        <strain evidence="2">JMRC FSU:6197</strain>
    </source>
</reference>
<evidence type="ECO:0000256" key="1">
    <source>
        <dbReference type="SAM" id="MobiDB-lite"/>
    </source>
</evidence>